<keyword evidence="2" id="KW-1185">Reference proteome</keyword>
<dbReference type="EMBL" id="BLLK01000023">
    <property type="protein sequence ID" value="GFH47722.1"/>
    <property type="molecule type" value="Genomic_DNA"/>
</dbReference>
<dbReference type="AlphaFoldDB" id="A0AAD3CKH4"/>
<sequence length="127" mass="14578">MQSFQAEQKKCRKLFGDISNDNRASEKRFGDVDGQLSSLKIKSRFVKSPVPQNGILSYGDGDLAMDSSLIYHHSTGNKMPILKSIPEACPLDWNPVEESFPHEDEEMEFELLPQYKELLSRKRMRLT</sequence>
<name>A0AAD3CKH4_9STRA</name>
<accession>A0AAD3CKH4</accession>
<gene>
    <name evidence="1" type="ORF">CTEN210_04197</name>
</gene>
<comment type="caution">
    <text evidence="1">The sequence shown here is derived from an EMBL/GenBank/DDBJ whole genome shotgun (WGS) entry which is preliminary data.</text>
</comment>
<organism evidence="1 2">
    <name type="scientific">Chaetoceros tenuissimus</name>
    <dbReference type="NCBI Taxonomy" id="426638"/>
    <lineage>
        <taxon>Eukaryota</taxon>
        <taxon>Sar</taxon>
        <taxon>Stramenopiles</taxon>
        <taxon>Ochrophyta</taxon>
        <taxon>Bacillariophyta</taxon>
        <taxon>Coscinodiscophyceae</taxon>
        <taxon>Chaetocerotophycidae</taxon>
        <taxon>Chaetocerotales</taxon>
        <taxon>Chaetocerotaceae</taxon>
        <taxon>Chaetoceros</taxon>
    </lineage>
</organism>
<evidence type="ECO:0000313" key="1">
    <source>
        <dbReference type="EMBL" id="GFH47722.1"/>
    </source>
</evidence>
<proteinExistence type="predicted"/>
<reference evidence="1 2" key="1">
    <citation type="journal article" date="2021" name="Sci. Rep.">
        <title>The genome of the diatom Chaetoceros tenuissimus carries an ancient integrated fragment of an extant virus.</title>
        <authorList>
            <person name="Hongo Y."/>
            <person name="Kimura K."/>
            <person name="Takaki Y."/>
            <person name="Yoshida Y."/>
            <person name="Baba S."/>
            <person name="Kobayashi G."/>
            <person name="Nagasaki K."/>
            <person name="Hano T."/>
            <person name="Tomaru Y."/>
        </authorList>
    </citation>
    <scope>NUCLEOTIDE SEQUENCE [LARGE SCALE GENOMIC DNA]</scope>
    <source>
        <strain evidence="1 2">NIES-3715</strain>
    </source>
</reference>
<dbReference type="Proteomes" id="UP001054902">
    <property type="component" value="Unassembled WGS sequence"/>
</dbReference>
<protein>
    <submittedName>
        <fullName evidence="1">Uncharacterized protein</fullName>
    </submittedName>
</protein>
<evidence type="ECO:0000313" key="2">
    <source>
        <dbReference type="Proteomes" id="UP001054902"/>
    </source>
</evidence>